<dbReference type="AlphaFoldDB" id="A0A1G2P3U5"/>
<dbReference type="Gene3D" id="2.40.160.20">
    <property type="match status" value="1"/>
</dbReference>
<comment type="caution">
    <text evidence="2">The sequence shown here is derived from an EMBL/GenBank/DDBJ whole genome shotgun (WGS) entry which is preliminary data.</text>
</comment>
<sequence>MKIMKVAVVFAVLAVMMSVLFVENARAAGNRFFARGVVMLNAKADFSGPASSAMSYDRPPLNKDPIYDDGYVGDSRQAGAPNPWVTRDWGYDHPSQIDGRYVWMHTATEVPAMSAFSGSDDDMGFGAEVGFQHTFGEIGPFFWGAEANVGYVNLNFSQSGSSSGTGEVVSDKFDPYTVNLPGSWPPPAPFRGSFASGAGPWLYAASEQRVVSATPFMFERYQELDTDLFFLKVGPFLRLPVLKGVNIDGGIGFAAGYAKSDYRWNDRVTTPVGSINKSDSGSVSESDFPLGWYASAGVSVGLGKKWDLNGGLQFMSLQDVSFESSGRRADLRLGETLVVGIGLGKSF</sequence>
<feature type="signal peptide" evidence="1">
    <location>
        <begin position="1"/>
        <end position="27"/>
    </location>
</feature>
<dbReference type="SUPFAM" id="SSF56925">
    <property type="entry name" value="OMPA-like"/>
    <property type="match status" value="1"/>
</dbReference>
<organism evidence="2 3">
    <name type="scientific">Candidatus Taylorbacteria bacterium RIFCSPLOWO2_02_FULL_46_40</name>
    <dbReference type="NCBI Taxonomy" id="1802329"/>
    <lineage>
        <taxon>Bacteria</taxon>
        <taxon>Candidatus Tayloriibacteriota</taxon>
    </lineage>
</organism>
<keyword evidence="1" id="KW-0732">Signal</keyword>
<dbReference type="InterPro" id="IPR011250">
    <property type="entry name" value="OMP/PagP_B-barrel"/>
</dbReference>
<dbReference type="Proteomes" id="UP000176429">
    <property type="component" value="Unassembled WGS sequence"/>
</dbReference>
<evidence type="ECO:0000256" key="1">
    <source>
        <dbReference type="SAM" id="SignalP"/>
    </source>
</evidence>
<gene>
    <name evidence="2" type="ORF">A3H68_00120</name>
</gene>
<proteinExistence type="predicted"/>
<feature type="chain" id="PRO_5009583831" description="Outer membrane protein beta-barrel domain-containing protein" evidence="1">
    <location>
        <begin position="28"/>
        <end position="347"/>
    </location>
</feature>
<evidence type="ECO:0008006" key="4">
    <source>
        <dbReference type="Google" id="ProtNLM"/>
    </source>
</evidence>
<name>A0A1G2P3U5_9BACT</name>
<dbReference type="EMBL" id="MHSH01000006">
    <property type="protein sequence ID" value="OHA42389.1"/>
    <property type="molecule type" value="Genomic_DNA"/>
</dbReference>
<accession>A0A1G2P3U5</accession>
<protein>
    <recommendedName>
        <fullName evidence="4">Outer membrane protein beta-barrel domain-containing protein</fullName>
    </recommendedName>
</protein>
<evidence type="ECO:0000313" key="3">
    <source>
        <dbReference type="Proteomes" id="UP000176429"/>
    </source>
</evidence>
<reference evidence="2 3" key="1">
    <citation type="journal article" date="2016" name="Nat. Commun.">
        <title>Thousands of microbial genomes shed light on interconnected biogeochemical processes in an aquifer system.</title>
        <authorList>
            <person name="Anantharaman K."/>
            <person name="Brown C.T."/>
            <person name="Hug L.A."/>
            <person name="Sharon I."/>
            <person name="Castelle C.J."/>
            <person name="Probst A.J."/>
            <person name="Thomas B.C."/>
            <person name="Singh A."/>
            <person name="Wilkins M.J."/>
            <person name="Karaoz U."/>
            <person name="Brodie E.L."/>
            <person name="Williams K.H."/>
            <person name="Hubbard S.S."/>
            <person name="Banfield J.F."/>
        </authorList>
    </citation>
    <scope>NUCLEOTIDE SEQUENCE [LARGE SCALE GENOMIC DNA]</scope>
</reference>
<evidence type="ECO:0000313" key="2">
    <source>
        <dbReference type="EMBL" id="OHA42389.1"/>
    </source>
</evidence>